<proteinExistence type="predicted"/>
<protein>
    <recommendedName>
        <fullName evidence="2">C2H2-type domain-containing protein</fullName>
    </recommendedName>
</protein>
<evidence type="ECO:0000256" key="1">
    <source>
        <dbReference type="SAM" id="MobiDB-lite"/>
    </source>
</evidence>
<keyword evidence="4" id="KW-1185">Reference proteome</keyword>
<reference evidence="3" key="1">
    <citation type="submission" date="2022-07" db="EMBL/GenBank/DDBJ databases">
        <authorList>
            <person name="Trinca V."/>
            <person name="Uliana J.V.C."/>
            <person name="Torres T.T."/>
            <person name="Ward R.J."/>
            <person name="Monesi N."/>
        </authorList>
    </citation>
    <scope>NUCLEOTIDE SEQUENCE</scope>
    <source>
        <strain evidence="3">HSMRA1968</strain>
        <tissue evidence="3">Whole embryos</tissue>
    </source>
</reference>
<accession>A0A9Q0S8D4</accession>
<feature type="region of interest" description="Disordered" evidence="1">
    <location>
        <begin position="120"/>
        <end position="141"/>
    </location>
</feature>
<dbReference type="EMBL" id="WJQU01000001">
    <property type="protein sequence ID" value="KAJ6649132.1"/>
    <property type="molecule type" value="Genomic_DNA"/>
</dbReference>
<name>A0A9Q0S8D4_9DIPT</name>
<feature type="compositionally biased region" description="Polar residues" evidence="1">
    <location>
        <begin position="129"/>
        <end position="141"/>
    </location>
</feature>
<evidence type="ECO:0000259" key="2">
    <source>
        <dbReference type="PROSITE" id="PS00028"/>
    </source>
</evidence>
<evidence type="ECO:0000313" key="4">
    <source>
        <dbReference type="Proteomes" id="UP001151699"/>
    </source>
</evidence>
<dbReference type="Proteomes" id="UP001151699">
    <property type="component" value="Chromosome A"/>
</dbReference>
<dbReference type="InterPro" id="IPR013087">
    <property type="entry name" value="Znf_C2H2_type"/>
</dbReference>
<gene>
    <name evidence="3" type="ORF">Bhyg_04365</name>
</gene>
<comment type="caution">
    <text evidence="3">The sequence shown here is derived from an EMBL/GenBank/DDBJ whole genome shotgun (WGS) entry which is preliminary data.</text>
</comment>
<dbReference type="AlphaFoldDB" id="A0A9Q0S8D4"/>
<dbReference type="PROSITE" id="PS00028">
    <property type="entry name" value="ZINC_FINGER_C2H2_1"/>
    <property type="match status" value="1"/>
</dbReference>
<evidence type="ECO:0000313" key="3">
    <source>
        <dbReference type="EMBL" id="KAJ6649132.1"/>
    </source>
</evidence>
<organism evidence="3 4">
    <name type="scientific">Pseudolycoriella hygida</name>
    <dbReference type="NCBI Taxonomy" id="35572"/>
    <lineage>
        <taxon>Eukaryota</taxon>
        <taxon>Metazoa</taxon>
        <taxon>Ecdysozoa</taxon>
        <taxon>Arthropoda</taxon>
        <taxon>Hexapoda</taxon>
        <taxon>Insecta</taxon>
        <taxon>Pterygota</taxon>
        <taxon>Neoptera</taxon>
        <taxon>Endopterygota</taxon>
        <taxon>Diptera</taxon>
        <taxon>Nematocera</taxon>
        <taxon>Sciaroidea</taxon>
        <taxon>Sciaridae</taxon>
        <taxon>Pseudolycoriella</taxon>
    </lineage>
</organism>
<feature type="domain" description="C2H2-type" evidence="2">
    <location>
        <begin position="79"/>
        <end position="100"/>
    </location>
</feature>
<sequence length="141" mass="15939">MNLLSSSSDGAPKLSITKFWPAFMTQLTVKELQELCRKNNLPIKRTREKLLHELMKNNIYFEPAPNVAMEVESEAPATCSICKRIYKNRRSVSIHMIRIHPLRLPSSASSVRVEMNRCSAKPPSALAEETNTFSQPPSLVL</sequence>